<gene>
    <name evidence="3" type="ORF">K489DRAFT_298619</name>
</gene>
<dbReference type="Proteomes" id="UP000504637">
    <property type="component" value="Unplaced"/>
</dbReference>
<reference evidence="3" key="1">
    <citation type="submission" date="2020-01" db="EMBL/GenBank/DDBJ databases">
        <authorList>
            <consortium name="DOE Joint Genome Institute"/>
            <person name="Haridas S."/>
            <person name="Albert R."/>
            <person name="Binder M."/>
            <person name="Bloem J."/>
            <person name="Labutti K."/>
            <person name="Salamov A."/>
            <person name="Andreopoulos B."/>
            <person name="Baker S.E."/>
            <person name="Barry K."/>
            <person name="Bills G."/>
            <person name="Bluhm B.H."/>
            <person name="Cannon C."/>
            <person name="Castanera R."/>
            <person name="Culley D.E."/>
            <person name="Daum C."/>
            <person name="Ezra D."/>
            <person name="Gonzalez J.B."/>
            <person name="Henrissat B."/>
            <person name="Kuo A."/>
            <person name="Liang C."/>
            <person name="Lipzen A."/>
            <person name="Lutzoni F."/>
            <person name="Magnuson J."/>
            <person name="Mondo S."/>
            <person name="Nolan M."/>
            <person name="Ohm R."/>
            <person name="Pangilinan J."/>
            <person name="Park H.-J."/>
            <person name="Ramirez L."/>
            <person name="Alfaro M."/>
            <person name="Sun H."/>
            <person name="Tritt A."/>
            <person name="Yoshinaga Y."/>
            <person name="Zwiers L.-H."/>
            <person name="Turgeon B.G."/>
            <person name="Goodwin S.B."/>
            <person name="Spatafora J.W."/>
            <person name="Crous P.W."/>
            <person name="Grigoriev I.V."/>
        </authorList>
    </citation>
    <scope>NUCLEOTIDE SEQUENCE</scope>
    <source>
        <strain evidence="3">CBS 342.82</strain>
    </source>
</reference>
<proteinExistence type="predicted"/>
<feature type="region of interest" description="Disordered" evidence="1">
    <location>
        <begin position="75"/>
        <end position="133"/>
    </location>
</feature>
<organism evidence="3">
    <name type="scientific">Dissoconium aciculare CBS 342.82</name>
    <dbReference type="NCBI Taxonomy" id="1314786"/>
    <lineage>
        <taxon>Eukaryota</taxon>
        <taxon>Fungi</taxon>
        <taxon>Dikarya</taxon>
        <taxon>Ascomycota</taxon>
        <taxon>Pezizomycotina</taxon>
        <taxon>Dothideomycetes</taxon>
        <taxon>Dothideomycetidae</taxon>
        <taxon>Mycosphaerellales</taxon>
        <taxon>Dissoconiaceae</taxon>
        <taxon>Dissoconium</taxon>
    </lineage>
</organism>
<accession>A0A6J3ML00</accession>
<reference evidence="3" key="2">
    <citation type="submission" date="2020-04" db="EMBL/GenBank/DDBJ databases">
        <authorList>
            <consortium name="NCBI Genome Project"/>
        </authorList>
    </citation>
    <scope>NUCLEOTIDE SEQUENCE</scope>
    <source>
        <strain evidence="3">CBS 342.82</strain>
    </source>
</reference>
<sequence length="133" mass="14903">MVRRSSARIRERNGTTPTRDISSDHVISRLTEQTPTKLTTLAEDEEDIAMPGSFPVSTSPLADFNVRAVTPVKQTPIKPSDAEMHPQRHYQSTAKPRDEARHLGFSNMVPQTEPPRQSQGLFALQETPTRPKD</sequence>
<dbReference type="AlphaFoldDB" id="A0A6J3ML00"/>
<feature type="non-terminal residue" evidence="3">
    <location>
        <position position="133"/>
    </location>
</feature>
<name>A0A6J3ML00_9PEZI</name>
<protein>
    <submittedName>
        <fullName evidence="3">Uncharacterized protein</fullName>
    </submittedName>
</protein>
<dbReference type="OrthoDB" id="5204833at2759"/>
<dbReference type="RefSeq" id="XP_033464708.1">
    <property type="nucleotide sequence ID" value="XM_033600353.1"/>
</dbReference>
<keyword evidence="2" id="KW-1185">Reference proteome</keyword>
<reference evidence="3" key="3">
    <citation type="submission" date="2025-08" db="UniProtKB">
        <authorList>
            <consortium name="RefSeq"/>
        </authorList>
    </citation>
    <scope>IDENTIFICATION</scope>
    <source>
        <strain evidence="3">CBS 342.82</strain>
    </source>
</reference>
<feature type="region of interest" description="Disordered" evidence="1">
    <location>
        <begin position="1"/>
        <end position="36"/>
    </location>
</feature>
<evidence type="ECO:0000256" key="1">
    <source>
        <dbReference type="SAM" id="MobiDB-lite"/>
    </source>
</evidence>
<evidence type="ECO:0000313" key="2">
    <source>
        <dbReference type="Proteomes" id="UP000504637"/>
    </source>
</evidence>
<evidence type="ECO:0000313" key="3">
    <source>
        <dbReference type="RefSeq" id="XP_033464708.1"/>
    </source>
</evidence>
<feature type="compositionally biased region" description="Polar residues" evidence="1">
    <location>
        <begin position="108"/>
        <end position="120"/>
    </location>
</feature>
<dbReference type="GeneID" id="54358153"/>